<comment type="caution">
    <text evidence="2">The sequence shown here is derived from an EMBL/GenBank/DDBJ whole genome shotgun (WGS) entry which is preliminary data.</text>
</comment>
<feature type="region of interest" description="Disordered" evidence="1">
    <location>
        <begin position="23"/>
        <end position="44"/>
    </location>
</feature>
<evidence type="ECO:0000313" key="3">
    <source>
        <dbReference type="Proteomes" id="UP000317650"/>
    </source>
</evidence>
<gene>
    <name evidence="2" type="ORF">C4D60_Mb06t23340</name>
</gene>
<evidence type="ECO:0000256" key="1">
    <source>
        <dbReference type="SAM" id="MobiDB-lite"/>
    </source>
</evidence>
<sequence length="222" mass="24584">MRSPIAVATTNALVIEAISRHKSRHGSPSHSASSYSGQQQPQPLHLPSSAAVAFAAHISLERVGLRPLFPSHRTTHRHFYRRRRCPIRTAIAAFPWLQLWPRYLSALLFLRCDRNRAPCFPSLASQLPGQRRPSLPLSPPPPLLPDHSITAARLPAVTPVLLLLRTPVATTVAAAAQPATTPLAAQPATVDSYFPLQPQPRQRHRSRPPTAYMQFSRKLILN</sequence>
<evidence type="ECO:0000313" key="2">
    <source>
        <dbReference type="EMBL" id="THU50724.1"/>
    </source>
</evidence>
<protein>
    <submittedName>
        <fullName evidence="2">Uncharacterized protein</fullName>
    </submittedName>
</protein>
<feature type="compositionally biased region" description="Low complexity" evidence="1">
    <location>
        <begin position="28"/>
        <end position="43"/>
    </location>
</feature>
<dbReference type="Proteomes" id="UP000317650">
    <property type="component" value="Chromosome 6"/>
</dbReference>
<accession>A0A4S8IRD3</accession>
<dbReference type="EMBL" id="PYDT01000009">
    <property type="protein sequence ID" value="THU50724.1"/>
    <property type="molecule type" value="Genomic_DNA"/>
</dbReference>
<proteinExistence type="predicted"/>
<reference evidence="2 3" key="1">
    <citation type="journal article" date="2019" name="Nat. Plants">
        <title>Genome sequencing of Musa balbisiana reveals subgenome evolution and function divergence in polyploid bananas.</title>
        <authorList>
            <person name="Yao X."/>
        </authorList>
    </citation>
    <scope>NUCLEOTIDE SEQUENCE [LARGE SCALE GENOMIC DNA]</scope>
    <source>
        <strain evidence="3">cv. DH-PKW</strain>
        <tissue evidence="2">Leaves</tissue>
    </source>
</reference>
<dbReference type="AlphaFoldDB" id="A0A4S8IRD3"/>
<organism evidence="2 3">
    <name type="scientific">Musa balbisiana</name>
    <name type="common">Banana</name>
    <dbReference type="NCBI Taxonomy" id="52838"/>
    <lineage>
        <taxon>Eukaryota</taxon>
        <taxon>Viridiplantae</taxon>
        <taxon>Streptophyta</taxon>
        <taxon>Embryophyta</taxon>
        <taxon>Tracheophyta</taxon>
        <taxon>Spermatophyta</taxon>
        <taxon>Magnoliopsida</taxon>
        <taxon>Liliopsida</taxon>
        <taxon>Zingiberales</taxon>
        <taxon>Musaceae</taxon>
        <taxon>Musa</taxon>
    </lineage>
</organism>
<keyword evidence="3" id="KW-1185">Reference proteome</keyword>
<name>A0A4S8IRD3_MUSBA</name>